<evidence type="ECO:0000313" key="2">
    <source>
        <dbReference type="EMBL" id="QHU31980.1"/>
    </source>
</evidence>
<sequence length="421" mass="48617">MGENEPAAPRIPKTLEPAKTLESFHTQQIHRIREEKNNLPKLRSDLLEKKEKLAAVERQFMEPSALTNANDVLVLASRQKLEEDVIALEKAIQKLEDGTAEADYFLRVGDILFSYSDAQERIAGGEKPIEATAKGKMPANSVYSYFTADVDDKSTKTNDLIPEVRKASAITNTIGFKRDKALESYLTALNPTAIQHENSIASSITENFGNCAICESEMLFNETFLDCPQCGYRDYVLVDSEKPSYKDPPREMSYYAYKKINHLNEWLAQFQAKETTEISPAILDQIKQELRKERITDMSKLKPSKLKDVIKKLKLNRCYDHVAHILNRLNGISAPVLSREVEEKLRYMFKEIQFSFVKHCPKKRSNFLSYSFVLYKFCELLELDDYLPCFPLLKSREKLYMQDKIWQKICEDMGWEFIRTV</sequence>
<dbReference type="GO" id="GO:0046782">
    <property type="term" value="P:regulation of viral transcription"/>
    <property type="evidence" value="ECO:0007669"/>
    <property type="project" value="InterPro"/>
</dbReference>
<evidence type="ECO:0000256" key="1">
    <source>
        <dbReference type="SAM" id="Coils"/>
    </source>
</evidence>
<reference evidence="2" key="1">
    <citation type="journal article" date="2020" name="Nature">
        <title>Giant virus diversity and host interactions through global metagenomics.</title>
        <authorList>
            <person name="Schulz F."/>
            <person name="Roux S."/>
            <person name="Paez-Espino D."/>
            <person name="Jungbluth S."/>
            <person name="Walsh D.A."/>
            <person name="Denef V.J."/>
            <person name="McMahon K.D."/>
            <person name="Konstantinidis K.T."/>
            <person name="Eloe-Fadrosh E.A."/>
            <person name="Kyrpides N.C."/>
            <person name="Woyke T."/>
        </authorList>
    </citation>
    <scope>NUCLEOTIDE SEQUENCE</scope>
    <source>
        <strain evidence="2">GVMAG-M-3300027963-41</strain>
    </source>
</reference>
<dbReference type="EMBL" id="MN740534">
    <property type="protein sequence ID" value="QHU31980.1"/>
    <property type="molecule type" value="Genomic_DNA"/>
</dbReference>
<name>A0A6C0LNP2_9ZZZZ</name>
<dbReference type="Pfam" id="PF04947">
    <property type="entry name" value="Pox_VLTF3"/>
    <property type="match status" value="1"/>
</dbReference>
<dbReference type="AlphaFoldDB" id="A0A6C0LNP2"/>
<dbReference type="InterPro" id="IPR007031">
    <property type="entry name" value="Poxvirus_VLTF3"/>
</dbReference>
<protein>
    <submittedName>
        <fullName evidence="2">Uncharacterized protein</fullName>
    </submittedName>
</protein>
<proteinExistence type="predicted"/>
<organism evidence="2">
    <name type="scientific">viral metagenome</name>
    <dbReference type="NCBI Taxonomy" id="1070528"/>
    <lineage>
        <taxon>unclassified sequences</taxon>
        <taxon>metagenomes</taxon>
        <taxon>organismal metagenomes</taxon>
    </lineage>
</organism>
<accession>A0A6C0LNP2</accession>
<keyword evidence="1" id="KW-0175">Coiled coil</keyword>
<feature type="coiled-coil region" evidence="1">
    <location>
        <begin position="32"/>
        <end position="98"/>
    </location>
</feature>